<dbReference type="AlphaFoldDB" id="A0A1I1L5U4"/>
<evidence type="ECO:0000256" key="2">
    <source>
        <dbReference type="ARBA" id="ARBA00023125"/>
    </source>
</evidence>
<dbReference type="Gene3D" id="3.30.70.920">
    <property type="match status" value="1"/>
</dbReference>
<keyword evidence="4" id="KW-0804">Transcription</keyword>
<keyword evidence="1" id="KW-0805">Transcription regulation</keyword>
<dbReference type="InterPro" id="IPR019887">
    <property type="entry name" value="Tscrpt_reg_AsnC/Lrp_C"/>
</dbReference>
<dbReference type="GO" id="GO:0043565">
    <property type="term" value="F:sequence-specific DNA binding"/>
    <property type="evidence" value="ECO:0007669"/>
    <property type="project" value="InterPro"/>
</dbReference>
<dbReference type="InterPro" id="IPR011008">
    <property type="entry name" value="Dimeric_a/b-barrel"/>
</dbReference>
<evidence type="ECO:0000256" key="3">
    <source>
        <dbReference type="ARBA" id="ARBA00023159"/>
    </source>
</evidence>
<dbReference type="SUPFAM" id="SSF54909">
    <property type="entry name" value="Dimeric alpha+beta barrel"/>
    <property type="match status" value="1"/>
</dbReference>
<name>A0A1I1L5U4_9RHOB</name>
<protein>
    <submittedName>
        <fullName evidence="6">Transcriptional regulator, AsnC family</fullName>
    </submittedName>
</protein>
<dbReference type="Pfam" id="PF13412">
    <property type="entry name" value="HTH_24"/>
    <property type="match status" value="1"/>
</dbReference>
<evidence type="ECO:0000313" key="7">
    <source>
        <dbReference type="Proteomes" id="UP000231644"/>
    </source>
</evidence>
<keyword evidence="7" id="KW-1185">Reference proteome</keyword>
<evidence type="ECO:0000256" key="4">
    <source>
        <dbReference type="ARBA" id="ARBA00023163"/>
    </source>
</evidence>
<keyword evidence="3" id="KW-0010">Activator</keyword>
<dbReference type="PROSITE" id="PS50956">
    <property type="entry name" value="HTH_ASNC_2"/>
    <property type="match status" value="1"/>
</dbReference>
<dbReference type="EMBL" id="FOLX01000001">
    <property type="protein sequence ID" value="SFC68399.1"/>
    <property type="molecule type" value="Genomic_DNA"/>
</dbReference>
<evidence type="ECO:0000313" key="6">
    <source>
        <dbReference type="EMBL" id="SFC68399.1"/>
    </source>
</evidence>
<dbReference type="PRINTS" id="PR00033">
    <property type="entry name" value="HTHASNC"/>
</dbReference>
<dbReference type="Gene3D" id="1.10.10.10">
    <property type="entry name" value="Winged helix-like DNA-binding domain superfamily/Winged helix DNA-binding domain"/>
    <property type="match status" value="1"/>
</dbReference>
<dbReference type="InterPro" id="IPR036388">
    <property type="entry name" value="WH-like_DNA-bd_sf"/>
</dbReference>
<evidence type="ECO:0000259" key="5">
    <source>
        <dbReference type="PROSITE" id="PS50956"/>
    </source>
</evidence>
<accession>A0A1I1L5U4</accession>
<dbReference type="PANTHER" id="PTHR30154:SF0">
    <property type="entry name" value="LEUCINE-RESPONSIVE REGULATORY PROTEIN"/>
    <property type="match status" value="1"/>
</dbReference>
<keyword evidence="2" id="KW-0238">DNA-binding</keyword>
<dbReference type="InterPro" id="IPR019888">
    <property type="entry name" value="Tscrpt_reg_AsnC-like"/>
</dbReference>
<dbReference type="Pfam" id="PF01037">
    <property type="entry name" value="AsnC_trans_reg"/>
    <property type="match status" value="1"/>
</dbReference>
<organism evidence="6 7">
    <name type="scientific">Pseudooceanicola nitratireducens</name>
    <dbReference type="NCBI Taxonomy" id="517719"/>
    <lineage>
        <taxon>Bacteria</taxon>
        <taxon>Pseudomonadati</taxon>
        <taxon>Pseudomonadota</taxon>
        <taxon>Alphaproteobacteria</taxon>
        <taxon>Rhodobacterales</taxon>
        <taxon>Paracoccaceae</taxon>
        <taxon>Pseudooceanicola</taxon>
    </lineage>
</organism>
<reference evidence="6 7" key="1">
    <citation type="submission" date="2016-10" db="EMBL/GenBank/DDBJ databases">
        <authorList>
            <person name="de Groot N.N."/>
        </authorList>
    </citation>
    <scope>NUCLEOTIDE SEQUENCE [LARGE SCALE GENOMIC DNA]</scope>
    <source>
        <strain evidence="6 7">DSM 29619</strain>
    </source>
</reference>
<dbReference type="InterPro" id="IPR036390">
    <property type="entry name" value="WH_DNA-bd_sf"/>
</dbReference>
<dbReference type="SMART" id="SM00344">
    <property type="entry name" value="HTH_ASNC"/>
    <property type="match status" value="1"/>
</dbReference>
<dbReference type="PROSITE" id="PS00519">
    <property type="entry name" value="HTH_ASNC_1"/>
    <property type="match status" value="1"/>
</dbReference>
<dbReference type="GO" id="GO:0005829">
    <property type="term" value="C:cytosol"/>
    <property type="evidence" value="ECO:0007669"/>
    <property type="project" value="TreeGrafter"/>
</dbReference>
<gene>
    <name evidence="6" type="ORF">SAMN05421762_1790</name>
</gene>
<dbReference type="InterPro" id="IPR019885">
    <property type="entry name" value="Tscrpt_reg_HTH_AsnC-type_CS"/>
</dbReference>
<sequence>MSDAQLDTFDHRILSVLAVDGRISMTALGAQVGLSKTPVTARVKRLEAMGVITGYRAELSAAKLGLDHVAFLEVRLSDTREAALKEFNAAIRKIPQVEACHMIAGGFDYLVKIRTRDIVDYRHVLGEQISRLPYLASTSTYVSMESVRDHGVVSP</sequence>
<dbReference type="GO" id="GO:0043200">
    <property type="term" value="P:response to amino acid"/>
    <property type="evidence" value="ECO:0007669"/>
    <property type="project" value="TreeGrafter"/>
</dbReference>
<dbReference type="SUPFAM" id="SSF46785">
    <property type="entry name" value="Winged helix' DNA-binding domain"/>
    <property type="match status" value="1"/>
</dbReference>
<dbReference type="OrthoDB" id="8085200at2"/>
<evidence type="ECO:0000256" key="1">
    <source>
        <dbReference type="ARBA" id="ARBA00023015"/>
    </source>
</evidence>
<dbReference type="Proteomes" id="UP000231644">
    <property type="component" value="Unassembled WGS sequence"/>
</dbReference>
<dbReference type="RefSeq" id="WP_093451382.1">
    <property type="nucleotide sequence ID" value="NZ_FNZG01000003.1"/>
</dbReference>
<dbReference type="PANTHER" id="PTHR30154">
    <property type="entry name" value="LEUCINE-RESPONSIVE REGULATORY PROTEIN"/>
    <property type="match status" value="1"/>
</dbReference>
<proteinExistence type="predicted"/>
<dbReference type="STRING" id="517719.SAMN05421762_1790"/>
<feature type="domain" description="HTH asnC-type" evidence="5">
    <location>
        <begin position="6"/>
        <end position="67"/>
    </location>
</feature>
<dbReference type="InterPro" id="IPR000485">
    <property type="entry name" value="AsnC-type_HTH_dom"/>
</dbReference>